<dbReference type="CDD" id="cd04370">
    <property type="entry name" value="BAH"/>
    <property type="match status" value="1"/>
</dbReference>
<reference evidence="3 4" key="1">
    <citation type="submission" date="2015-04" db="EMBL/GenBank/DDBJ databases">
        <title>Complete genome sequence of Schizopora paradoxa KUC8140, a cosmopolitan wood degrader in East Asia.</title>
        <authorList>
            <consortium name="DOE Joint Genome Institute"/>
            <person name="Min B."/>
            <person name="Park H."/>
            <person name="Jang Y."/>
            <person name="Kim J.-J."/>
            <person name="Kim K.H."/>
            <person name="Pangilinan J."/>
            <person name="Lipzen A."/>
            <person name="Riley R."/>
            <person name="Grigoriev I.V."/>
            <person name="Spatafora J.W."/>
            <person name="Choi I.-G."/>
        </authorList>
    </citation>
    <scope>NUCLEOTIDE SEQUENCE [LARGE SCALE GENOMIC DNA]</scope>
    <source>
        <strain evidence="3 4">KUC8140</strain>
    </source>
</reference>
<dbReference type="InterPro" id="IPR001025">
    <property type="entry name" value="BAH_dom"/>
</dbReference>
<dbReference type="Pfam" id="PF01426">
    <property type="entry name" value="BAH"/>
    <property type="match status" value="1"/>
</dbReference>
<dbReference type="Gene3D" id="2.30.30.490">
    <property type="match status" value="1"/>
</dbReference>
<organism evidence="3 4">
    <name type="scientific">Schizopora paradoxa</name>
    <dbReference type="NCBI Taxonomy" id="27342"/>
    <lineage>
        <taxon>Eukaryota</taxon>
        <taxon>Fungi</taxon>
        <taxon>Dikarya</taxon>
        <taxon>Basidiomycota</taxon>
        <taxon>Agaricomycotina</taxon>
        <taxon>Agaricomycetes</taxon>
        <taxon>Hymenochaetales</taxon>
        <taxon>Schizoporaceae</taxon>
        <taxon>Schizopora</taxon>
    </lineage>
</organism>
<sequence>MPKRRRAALGMPKPKKNVRKESESRADSSEFEYGIPTKRDYQRMHPYSSFAVKDDDDEAHFFRVGNNALIVPEGCNPEDRLELHKHWVGKILEIRARDKDPSEVWVRVQWYWAASQISSKLKGKLPLGRMELLHSKSEDFVHSTCFQGLADVVSFDEDSVTQQYIDGETFYWRFEYDPAKERISPKTKLKASCLCKLPYNPDDDDIMHFCISCQKSYHESCLDKHGSIENESRNSDDLPRDIRFERILGVRYPKQLTSFSESDYSSLPQDLLRLARSPIVRGGPEHGVAGNVFPIVQARIYIHDALLEHKPIPDNWKDEVSANLSVVQAWIAEDNDYLCPNCHEVI</sequence>
<proteinExistence type="predicted"/>
<dbReference type="SUPFAM" id="SSF57903">
    <property type="entry name" value="FYVE/PHD zinc finger"/>
    <property type="match status" value="1"/>
</dbReference>
<dbReference type="PROSITE" id="PS51038">
    <property type="entry name" value="BAH"/>
    <property type="match status" value="1"/>
</dbReference>
<feature type="compositionally biased region" description="Basic residues" evidence="1">
    <location>
        <begin position="1"/>
        <end position="18"/>
    </location>
</feature>
<feature type="compositionally biased region" description="Basic and acidic residues" evidence="1">
    <location>
        <begin position="19"/>
        <end position="28"/>
    </location>
</feature>
<evidence type="ECO:0000259" key="2">
    <source>
        <dbReference type="PROSITE" id="PS51038"/>
    </source>
</evidence>
<dbReference type="Proteomes" id="UP000053477">
    <property type="component" value="Unassembled WGS sequence"/>
</dbReference>
<dbReference type="InterPro" id="IPR043151">
    <property type="entry name" value="BAH_sf"/>
</dbReference>
<gene>
    <name evidence="3" type="ORF">SCHPADRAFT_924828</name>
</gene>
<dbReference type="EMBL" id="KQ085890">
    <property type="protein sequence ID" value="KLO18988.1"/>
    <property type="molecule type" value="Genomic_DNA"/>
</dbReference>
<accession>A0A0H2SB97</accession>
<feature type="domain" description="BAH" evidence="2">
    <location>
        <begin position="60"/>
        <end position="187"/>
    </location>
</feature>
<evidence type="ECO:0000256" key="1">
    <source>
        <dbReference type="SAM" id="MobiDB-lite"/>
    </source>
</evidence>
<dbReference type="InParanoid" id="A0A0H2SB97"/>
<dbReference type="GO" id="GO:0003682">
    <property type="term" value="F:chromatin binding"/>
    <property type="evidence" value="ECO:0007669"/>
    <property type="project" value="InterPro"/>
</dbReference>
<evidence type="ECO:0000313" key="4">
    <source>
        <dbReference type="Proteomes" id="UP000053477"/>
    </source>
</evidence>
<dbReference type="InterPro" id="IPR011011">
    <property type="entry name" value="Znf_FYVE_PHD"/>
</dbReference>
<dbReference type="OrthoDB" id="10259622at2759"/>
<dbReference type="AlphaFoldDB" id="A0A0H2SB97"/>
<evidence type="ECO:0000313" key="3">
    <source>
        <dbReference type="EMBL" id="KLO18988.1"/>
    </source>
</evidence>
<dbReference type="PANTHER" id="PTHR46364">
    <property type="entry name" value="OS08G0421900 PROTEIN"/>
    <property type="match status" value="1"/>
</dbReference>
<name>A0A0H2SB97_9AGAM</name>
<protein>
    <recommendedName>
        <fullName evidence="2">BAH domain-containing protein</fullName>
    </recommendedName>
</protein>
<dbReference type="STRING" id="27342.A0A0H2SB97"/>
<feature type="region of interest" description="Disordered" evidence="1">
    <location>
        <begin position="1"/>
        <end position="31"/>
    </location>
</feature>
<keyword evidence="4" id="KW-1185">Reference proteome</keyword>